<evidence type="ECO:0000256" key="3">
    <source>
        <dbReference type="ARBA" id="ARBA00022741"/>
    </source>
</evidence>
<reference evidence="10" key="1">
    <citation type="submission" date="2022-04" db="EMBL/GenBank/DDBJ databases">
        <title>Complete genome sequences of Ezakiella coagulans and Fenollaria massiliensis.</title>
        <authorList>
            <person name="France M.T."/>
            <person name="Clifford J."/>
            <person name="Narina S."/>
            <person name="Rutt L."/>
            <person name="Ravel J."/>
        </authorList>
    </citation>
    <scope>NUCLEOTIDE SEQUENCE</scope>
    <source>
        <strain evidence="10">C0061C2</strain>
    </source>
</reference>
<evidence type="ECO:0000256" key="1">
    <source>
        <dbReference type="ARBA" id="ARBA00004651"/>
    </source>
</evidence>
<dbReference type="Gene3D" id="1.20.1560.10">
    <property type="entry name" value="ABC transporter type 1, transmembrane domain"/>
    <property type="match status" value="1"/>
</dbReference>
<evidence type="ECO:0000256" key="2">
    <source>
        <dbReference type="ARBA" id="ARBA00022692"/>
    </source>
</evidence>
<comment type="subcellular location">
    <subcellularLocation>
        <location evidence="1">Cell membrane</location>
        <topology evidence="1">Multi-pass membrane protein</topology>
    </subcellularLocation>
</comment>
<organism evidence="10 11">
    <name type="scientific">Fenollaria massiliensis</name>
    <dbReference type="NCBI Taxonomy" id="938288"/>
    <lineage>
        <taxon>Bacteria</taxon>
        <taxon>Bacillati</taxon>
        <taxon>Bacillota</taxon>
        <taxon>Clostridia</taxon>
        <taxon>Eubacteriales</taxon>
        <taxon>Fenollaria</taxon>
    </lineage>
</organism>
<evidence type="ECO:0000256" key="4">
    <source>
        <dbReference type="ARBA" id="ARBA00022840"/>
    </source>
</evidence>
<name>A0A9E7DIT9_9FIRM</name>
<dbReference type="InterPro" id="IPR011527">
    <property type="entry name" value="ABC1_TM_dom"/>
</dbReference>
<feature type="transmembrane region" description="Helical" evidence="7">
    <location>
        <begin position="151"/>
        <end position="182"/>
    </location>
</feature>
<dbReference type="GO" id="GO:0005524">
    <property type="term" value="F:ATP binding"/>
    <property type="evidence" value="ECO:0007669"/>
    <property type="project" value="UniProtKB-KW"/>
</dbReference>
<feature type="transmembrane region" description="Helical" evidence="7">
    <location>
        <begin position="60"/>
        <end position="78"/>
    </location>
</feature>
<dbReference type="CDD" id="cd03228">
    <property type="entry name" value="ABCC_MRP_Like"/>
    <property type="match status" value="1"/>
</dbReference>
<evidence type="ECO:0000256" key="7">
    <source>
        <dbReference type="SAM" id="Phobius"/>
    </source>
</evidence>
<sequence length="595" mass="68401">MKHSFSSNIKFLIKNWFKKDSFGTILVFLSAIVTIIIPLFDAYILKTITAAIIEGLDAEQFILSLISLFIFYILLKILNTWMDTRNDFFQTRVSMLYGVDLISALMDKDLLDFKTAEQKSLFERSKSFAFEGEQADGAWSAIRLSKLITSFLGFFAYAIIFSFLSYKLVLIILISALITAYFQDRLMLYGDAITDEMANEESRHYYMYKVSLDDGAQKEIRLNNALSWLVYHLDKISKAYYSLLRGWTKKANRVSLVEGIFGFIRDLFTYVLLTKSVLNEEISAANFIFYLSLVVGFSERLNNFSGHIRSLRRISLVCDKYRTFVQDKADLNTEKIILKSIDEIKLEDVSFAYDEDNEILKNINLTIKKGESIAIVGENGAGKTTLIKLITKLFDASSGRILINGIDIDLYDKKSIYKRISALFQDYFLMPTTLINNLDDKHQDRVQAEKFIDEMGLSNRFTSLENGLDTELINIEDNKVEGFSGGETQKLLFIKSLMKDSDLLILDEPTSALDPIAEEKLYLKYKDFTEDKMAIFISHRITSTRFCDRIIYLDDKSIAELGTYDELMNLGGKYKAMFDMQAKYYKENENEEASL</sequence>
<dbReference type="GO" id="GO:0016887">
    <property type="term" value="F:ATP hydrolysis activity"/>
    <property type="evidence" value="ECO:0007669"/>
    <property type="project" value="InterPro"/>
</dbReference>
<dbReference type="PROSITE" id="PS50929">
    <property type="entry name" value="ABC_TM1F"/>
    <property type="match status" value="1"/>
</dbReference>
<protein>
    <submittedName>
        <fullName evidence="10">ABC transporter ATP-binding protein/permease</fullName>
    </submittedName>
</protein>
<dbReference type="RefSeq" id="WP_249242459.1">
    <property type="nucleotide sequence ID" value="NZ_CP096649.1"/>
</dbReference>
<keyword evidence="2 7" id="KW-0812">Transmembrane</keyword>
<evidence type="ECO:0000313" key="10">
    <source>
        <dbReference type="EMBL" id="UQK58917.1"/>
    </source>
</evidence>
<dbReference type="PANTHER" id="PTHR43394:SF1">
    <property type="entry name" value="ATP-BINDING CASSETTE SUB-FAMILY B MEMBER 10, MITOCHONDRIAL"/>
    <property type="match status" value="1"/>
</dbReference>
<dbReference type="AlphaFoldDB" id="A0A9E7DIT9"/>
<evidence type="ECO:0000256" key="5">
    <source>
        <dbReference type="ARBA" id="ARBA00022989"/>
    </source>
</evidence>
<dbReference type="InterPro" id="IPR036640">
    <property type="entry name" value="ABC1_TM_sf"/>
</dbReference>
<evidence type="ECO:0000259" key="9">
    <source>
        <dbReference type="PROSITE" id="PS50929"/>
    </source>
</evidence>
<dbReference type="InterPro" id="IPR039421">
    <property type="entry name" value="Type_1_exporter"/>
</dbReference>
<dbReference type="PROSITE" id="PS50893">
    <property type="entry name" value="ABC_TRANSPORTER_2"/>
    <property type="match status" value="1"/>
</dbReference>
<dbReference type="KEGG" id="fms:M1R53_06665"/>
<keyword evidence="11" id="KW-1185">Reference proteome</keyword>
<feature type="domain" description="ABC transmembrane type-1" evidence="9">
    <location>
        <begin position="25"/>
        <end position="313"/>
    </location>
</feature>
<dbReference type="Pfam" id="PF00005">
    <property type="entry name" value="ABC_tran"/>
    <property type="match status" value="1"/>
</dbReference>
<keyword evidence="4 10" id="KW-0067">ATP-binding</keyword>
<dbReference type="PANTHER" id="PTHR43394">
    <property type="entry name" value="ATP-DEPENDENT PERMEASE MDL1, MITOCHONDRIAL"/>
    <property type="match status" value="1"/>
</dbReference>
<dbReference type="InterPro" id="IPR003593">
    <property type="entry name" value="AAA+_ATPase"/>
</dbReference>
<dbReference type="GO" id="GO:0005886">
    <property type="term" value="C:plasma membrane"/>
    <property type="evidence" value="ECO:0007669"/>
    <property type="project" value="UniProtKB-SubCell"/>
</dbReference>
<gene>
    <name evidence="10" type="ORF">M1R53_06665</name>
</gene>
<dbReference type="InterPro" id="IPR027417">
    <property type="entry name" value="P-loop_NTPase"/>
</dbReference>
<dbReference type="InterPro" id="IPR003439">
    <property type="entry name" value="ABC_transporter-like_ATP-bd"/>
</dbReference>
<dbReference type="SMART" id="SM00382">
    <property type="entry name" value="AAA"/>
    <property type="match status" value="1"/>
</dbReference>
<feature type="transmembrane region" description="Helical" evidence="7">
    <location>
        <begin position="21"/>
        <end position="40"/>
    </location>
</feature>
<dbReference type="GO" id="GO:0015421">
    <property type="term" value="F:ABC-type oligopeptide transporter activity"/>
    <property type="evidence" value="ECO:0007669"/>
    <property type="project" value="TreeGrafter"/>
</dbReference>
<keyword evidence="6 7" id="KW-0472">Membrane</keyword>
<dbReference type="SUPFAM" id="SSF90123">
    <property type="entry name" value="ABC transporter transmembrane region"/>
    <property type="match status" value="1"/>
</dbReference>
<evidence type="ECO:0000259" key="8">
    <source>
        <dbReference type="PROSITE" id="PS50893"/>
    </source>
</evidence>
<evidence type="ECO:0000313" key="11">
    <source>
        <dbReference type="Proteomes" id="UP000831151"/>
    </source>
</evidence>
<evidence type="ECO:0000256" key="6">
    <source>
        <dbReference type="ARBA" id="ARBA00023136"/>
    </source>
</evidence>
<dbReference type="EMBL" id="CP096649">
    <property type="protein sequence ID" value="UQK58917.1"/>
    <property type="molecule type" value="Genomic_DNA"/>
</dbReference>
<keyword evidence="3" id="KW-0547">Nucleotide-binding</keyword>
<dbReference type="SUPFAM" id="SSF52540">
    <property type="entry name" value="P-loop containing nucleoside triphosphate hydrolases"/>
    <property type="match status" value="1"/>
</dbReference>
<proteinExistence type="predicted"/>
<accession>A0A9E7DIT9</accession>
<dbReference type="Gene3D" id="3.40.50.300">
    <property type="entry name" value="P-loop containing nucleotide triphosphate hydrolases"/>
    <property type="match status" value="1"/>
</dbReference>
<keyword evidence="5 7" id="KW-1133">Transmembrane helix</keyword>
<feature type="domain" description="ABC transporter" evidence="8">
    <location>
        <begin position="344"/>
        <end position="580"/>
    </location>
</feature>
<dbReference type="Proteomes" id="UP000831151">
    <property type="component" value="Chromosome"/>
</dbReference>